<sequence>MAEDEEVCKKVIFLNNKILMLENNIKKMRFTITTAGDIGKLIINIAEINQQFLYDFLNSNSKIQFDDLIISNEFYQPCEKETEDYFKDPLIKIDVAVLDGSHSLWPHIITYLELKIDLSRDDAYHEVLRQLNERFSGIFDQ</sequence>
<evidence type="ECO:0000313" key="1">
    <source>
        <dbReference type="EMBL" id="CAI2188643.1"/>
    </source>
</evidence>
<keyword evidence="2" id="KW-1185">Reference proteome</keyword>
<dbReference type="OrthoDB" id="2446379at2759"/>
<dbReference type="Proteomes" id="UP001153678">
    <property type="component" value="Unassembled WGS sequence"/>
</dbReference>
<comment type="caution">
    <text evidence="1">The sequence shown here is derived from an EMBL/GenBank/DDBJ whole genome shotgun (WGS) entry which is preliminary data.</text>
</comment>
<accession>A0A9W4T1T1</accession>
<reference evidence="1" key="1">
    <citation type="submission" date="2022-08" db="EMBL/GenBank/DDBJ databases">
        <authorList>
            <person name="Kallberg Y."/>
            <person name="Tangrot J."/>
            <person name="Rosling A."/>
        </authorList>
    </citation>
    <scope>NUCLEOTIDE SEQUENCE</scope>
    <source>
        <strain evidence="1">Wild A</strain>
    </source>
</reference>
<dbReference type="EMBL" id="CAMKVN010005319">
    <property type="protein sequence ID" value="CAI2188643.1"/>
    <property type="molecule type" value="Genomic_DNA"/>
</dbReference>
<protein>
    <submittedName>
        <fullName evidence="1">16299_t:CDS:1</fullName>
    </submittedName>
</protein>
<dbReference type="AlphaFoldDB" id="A0A9W4T1T1"/>
<name>A0A9W4T1T1_9GLOM</name>
<organism evidence="1 2">
    <name type="scientific">Funneliformis geosporum</name>
    <dbReference type="NCBI Taxonomy" id="1117311"/>
    <lineage>
        <taxon>Eukaryota</taxon>
        <taxon>Fungi</taxon>
        <taxon>Fungi incertae sedis</taxon>
        <taxon>Mucoromycota</taxon>
        <taxon>Glomeromycotina</taxon>
        <taxon>Glomeromycetes</taxon>
        <taxon>Glomerales</taxon>
        <taxon>Glomeraceae</taxon>
        <taxon>Funneliformis</taxon>
    </lineage>
</organism>
<evidence type="ECO:0000313" key="2">
    <source>
        <dbReference type="Proteomes" id="UP001153678"/>
    </source>
</evidence>
<proteinExistence type="predicted"/>
<gene>
    <name evidence="1" type="ORF">FWILDA_LOCUS13682</name>
</gene>